<dbReference type="FunFam" id="3.80.10.10:FF:000111">
    <property type="entry name" value="LRR receptor-like serine/threonine-protein kinase ERECTA"/>
    <property type="match status" value="1"/>
</dbReference>
<keyword evidence="11" id="KW-0325">Glycoprotein</keyword>
<feature type="chain" id="PRO_5042999806" description="Leucine-rich repeat-containing N-terminal plant-type domain-containing protein" evidence="14">
    <location>
        <begin position="36"/>
        <end position="1045"/>
    </location>
</feature>
<keyword evidence="8 13" id="KW-1133">Transmembrane helix</keyword>
<dbReference type="InterPro" id="IPR003591">
    <property type="entry name" value="Leu-rich_rpt_typical-subtyp"/>
</dbReference>
<dbReference type="Pfam" id="PF13855">
    <property type="entry name" value="LRR_8"/>
    <property type="match status" value="2"/>
</dbReference>
<keyword evidence="7" id="KW-0677">Repeat</keyword>
<feature type="domain" description="Disease resistance R13L4/SHOC-2-like LRR" evidence="16">
    <location>
        <begin position="214"/>
        <end position="472"/>
    </location>
</feature>
<feature type="compositionally biased region" description="Polar residues" evidence="12">
    <location>
        <begin position="976"/>
        <end position="988"/>
    </location>
</feature>
<dbReference type="SMART" id="SM00369">
    <property type="entry name" value="LRR_TYP"/>
    <property type="match status" value="12"/>
</dbReference>
<dbReference type="GO" id="GO:0005886">
    <property type="term" value="C:plasma membrane"/>
    <property type="evidence" value="ECO:0007669"/>
    <property type="project" value="UniProtKB-SubCell"/>
</dbReference>
<dbReference type="InterPro" id="IPR013210">
    <property type="entry name" value="LRR_N_plant-typ"/>
</dbReference>
<dbReference type="PANTHER" id="PTHR27000:SF810">
    <property type="entry name" value="LEUCINE-RICH REPEAT-CONTAINING N-TERMINAL PLANT-TYPE DOMAIN-CONTAINING PROTEIN"/>
    <property type="match status" value="1"/>
</dbReference>
<dbReference type="SUPFAM" id="SSF52058">
    <property type="entry name" value="L domain-like"/>
    <property type="match status" value="3"/>
</dbReference>
<dbReference type="Pfam" id="PF08263">
    <property type="entry name" value="LRRNT_2"/>
    <property type="match status" value="1"/>
</dbReference>
<gene>
    <name evidence="17" type="ORF">Syun_002907</name>
</gene>
<dbReference type="EMBL" id="JBBNAF010000002">
    <property type="protein sequence ID" value="KAK9162005.1"/>
    <property type="molecule type" value="Genomic_DNA"/>
</dbReference>
<keyword evidence="5 13" id="KW-0812">Transmembrane</keyword>
<dbReference type="InterPro" id="IPR032675">
    <property type="entry name" value="LRR_dom_sf"/>
</dbReference>
<evidence type="ECO:0000256" key="14">
    <source>
        <dbReference type="SAM" id="SignalP"/>
    </source>
</evidence>
<evidence type="ECO:0008006" key="19">
    <source>
        <dbReference type="Google" id="ProtNLM"/>
    </source>
</evidence>
<proteinExistence type="inferred from homology"/>
<comment type="subcellular location">
    <subcellularLocation>
        <location evidence="1">Cell membrane</location>
        <topology evidence="1">Single-pass membrane protein</topology>
    </subcellularLocation>
</comment>
<feature type="region of interest" description="Disordered" evidence="12">
    <location>
        <begin position="967"/>
        <end position="988"/>
    </location>
</feature>
<organism evidence="17 18">
    <name type="scientific">Stephania yunnanensis</name>
    <dbReference type="NCBI Taxonomy" id="152371"/>
    <lineage>
        <taxon>Eukaryota</taxon>
        <taxon>Viridiplantae</taxon>
        <taxon>Streptophyta</taxon>
        <taxon>Embryophyta</taxon>
        <taxon>Tracheophyta</taxon>
        <taxon>Spermatophyta</taxon>
        <taxon>Magnoliopsida</taxon>
        <taxon>Ranunculales</taxon>
        <taxon>Menispermaceae</taxon>
        <taxon>Menispermoideae</taxon>
        <taxon>Cissampelideae</taxon>
        <taxon>Stephania</taxon>
    </lineage>
</organism>
<feature type="transmembrane region" description="Helical" evidence="13">
    <location>
        <begin position="997"/>
        <end position="1018"/>
    </location>
</feature>
<keyword evidence="10" id="KW-0675">Receptor</keyword>
<evidence type="ECO:0000256" key="9">
    <source>
        <dbReference type="ARBA" id="ARBA00023136"/>
    </source>
</evidence>
<dbReference type="AlphaFoldDB" id="A0AAP0L183"/>
<evidence type="ECO:0000256" key="7">
    <source>
        <dbReference type="ARBA" id="ARBA00022737"/>
    </source>
</evidence>
<sequence length="1045" mass="115785">MACLAQFFYGNYSCNSQYWSLLLFFISFLNQLISSSSSSTSNSTHKACLRDQSSALLQFKSSITIDEYIDHSNLWSWETNTSCCSWQGVTCNGYGFVIGLDASESGLSGLINSSTSLFKLRRLEKLNLAYNEFFPSSIPTAIIQLHSLTHLNLSSSGFSGQVPIEIYQLTSLVSLDFSFLYGLQSPNIESLSKNMSSLRELRLDGLNASISGWQQLFSSPKLHNLQVLSLSNCQLYGSVMSSSLSSLSSLSVLVLSMNDITHFPIEMFSLPNLQVLDLTANYHLAGSLPEFQSSSALRELVLPRTKFSGTIPSSIGNLKRLTKLDLSQCEFYGSIPFSLWHNLDQLMFLDLGHNNFSGELPSDSLSNLSRLVKLFLWNNSFSGRLPSIKSSSRTITQVYLSTNRFTGSIPDSYVDGLPNLGTLHLSNNLLTGSVPSSLFTKLPSLEFLSLGDNQFSGELQEFAAPASSQLYDINLCGNMLEGRIPTSFLKLPSLRGLSLCSNRFEGVLNPQMFMGNVTNIDFSNNRMLSIDPIDVAFTIPDIFGFYFSSCNLTEFPLFLKHQETLSTIDLSNNQLTGKVPAWLWNKTQTLNISHNLLDGFEQPVPDPSSSNLRILDLRSNMFDGPIPDLPTTLGHLLLSDNNFTQVPVSICNLSLPVLLDLSNNRISGSIPPCLGKLATLNVLDLSKNKFSGSIRQEFDQFCNLNVLNLNANQLEGLLPRSLANCLRLQILDLGNNRINDTFPFWLESLEDLQVLRLRSNNFHDAISGYRPTSNAISFPSLHIIDLFSNSFTGHLPLQYFKSSRVMTMPSENGDDNQVRLLPANDNYYGYSLLIKNKGQELSYLYDIIYLLNAVDFSSNKFEGEIPELVGDFKSLSVLNLSYNSIGGRIPSSLGNLRKLQSLDLSNNKLSGEIPPELTSLTFLSVLNVSMNKLVGRIPSAAQFSTFPSNSFEGNLGLCGSQMHIECNRRGKDDAPPTSSSSEKPQENPKSTIIDWKFAVAGFGGGIIVGVVVEHFILVRNMYYLGKILSIKRLIQGDKSIKFFVE</sequence>
<keyword evidence="18" id="KW-1185">Reference proteome</keyword>
<evidence type="ECO:0000259" key="16">
    <source>
        <dbReference type="Pfam" id="PF23598"/>
    </source>
</evidence>
<feature type="signal peptide" evidence="14">
    <location>
        <begin position="1"/>
        <end position="35"/>
    </location>
</feature>
<dbReference type="FunFam" id="3.80.10.10:FF:000383">
    <property type="entry name" value="Leucine-rich repeat receptor protein kinase EMS1"/>
    <property type="match status" value="1"/>
</dbReference>
<dbReference type="Proteomes" id="UP001420932">
    <property type="component" value="Unassembled WGS sequence"/>
</dbReference>
<dbReference type="Gene3D" id="3.80.10.10">
    <property type="entry name" value="Ribonuclease Inhibitor"/>
    <property type="match status" value="4"/>
</dbReference>
<evidence type="ECO:0000313" key="18">
    <source>
        <dbReference type="Proteomes" id="UP001420932"/>
    </source>
</evidence>
<evidence type="ECO:0000256" key="4">
    <source>
        <dbReference type="ARBA" id="ARBA00022614"/>
    </source>
</evidence>
<evidence type="ECO:0000256" key="3">
    <source>
        <dbReference type="ARBA" id="ARBA00022475"/>
    </source>
</evidence>
<comment type="caution">
    <text evidence="17">The sequence shown here is derived from an EMBL/GenBank/DDBJ whole genome shotgun (WGS) entry which is preliminary data.</text>
</comment>
<dbReference type="FunFam" id="3.80.10.10:FF:000095">
    <property type="entry name" value="LRR receptor-like serine/threonine-protein kinase GSO1"/>
    <property type="match status" value="1"/>
</dbReference>
<comment type="similarity">
    <text evidence="2">Belongs to the RLP family.</text>
</comment>
<evidence type="ECO:0000256" key="10">
    <source>
        <dbReference type="ARBA" id="ARBA00023170"/>
    </source>
</evidence>
<name>A0AAP0L183_9MAGN</name>
<dbReference type="Pfam" id="PF23598">
    <property type="entry name" value="LRR_14"/>
    <property type="match status" value="1"/>
</dbReference>
<evidence type="ECO:0000313" key="17">
    <source>
        <dbReference type="EMBL" id="KAK9162005.1"/>
    </source>
</evidence>
<dbReference type="InterPro" id="IPR001611">
    <property type="entry name" value="Leu-rich_rpt"/>
</dbReference>
<evidence type="ECO:0000256" key="13">
    <source>
        <dbReference type="SAM" id="Phobius"/>
    </source>
</evidence>
<evidence type="ECO:0000256" key="2">
    <source>
        <dbReference type="ARBA" id="ARBA00009592"/>
    </source>
</evidence>
<evidence type="ECO:0000256" key="11">
    <source>
        <dbReference type="ARBA" id="ARBA00023180"/>
    </source>
</evidence>
<protein>
    <recommendedName>
        <fullName evidence="19">Leucine-rich repeat-containing N-terminal plant-type domain-containing protein</fullName>
    </recommendedName>
</protein>
<evidence type="ECO:0000256" key="6">
    <source>
        <dbReference type="ARBA" id="ARBA00022729"/>
    </source>
</evidence>
<dbReference type="Pfam" id="PF00560">
    <property type="entry name" value="LRR_1"/>
    <property type="match status" value="3"/>
</dbReference>
<evidence type="ECO:0000256" key="8">
    <source>
        <dbReference type="ARBA" id="ARBA00022989"/>
    </source>
</evidence>
<dbReference type="SUPFAM" id="SSF52047">
    <property type="entry name" value="RNI-like"/>
    <property type="match status" value="1"/>
</dbReference>
<dbReference type="InterPro" id="IPR055414">
    <property type="entry name" value="LRR_R13L4/SHOC2-like"/>
</dbReference>
<keyword evidence="9 13" id="KW-0472">Membrane</keyword>
<reference evidence="17 18" key="1">
    <citation type="submission" date="2024-01" db="EMBL/GenBank/DDBJ databases">
        <title>Genome assemblies of Stephania.</title>
        <authorList>
            <person name="Yang L."/>
        </authorList>
    </citation>
    <scope>NUCLEOTIDE SEQUENCE [LARGE SCALE GENOMIC DNA]</scope>
    <source>
        <strain evidence="17">YNDBR</strain>
        <tissue evidence="17">Leaf</tissue>
    </source>
</reference>
<keyword evidence="6 14" id="KW-0732">Signal</keyword>
<dbReference type="PRINTS" id="PR00019">
    <property type="entry name" value="LEURICHRPT"/>
</dbReference>
<evidence type="ECO:0000256" key="5">
    <source>
        <dbReference type="ARBA" id="ARBA00022692"/>
    </source>
</evidence>
<accession>A0AAP0L183</accession>
<dbReference type="PROSITE" id="PS51450">
    <property type="entry name" value="LRR"/>
    <property type="match status" value="1"/>
</dbReference>
<evidence type="ECO:0000256" key="1">
    <source>
        <dbReference type="ARBA" id="ARBA00004162"/>
    </source>
</evidence>
<evidence type="ECO:0000259" key="15">
    <source>
        <dbReference type="Pfam" id="PF08263"/>
    </source>
</evidence>
<evidence type="ECO:0000256" key="12">
    <source>
        <dbReference type="SAM" id="MobiDB-lite"/>
    </source>
</evidence>
<keyword evidence="3" id="KW-1003">Cell membrane</keyword>
<keyword evidence="4" id="KW-0433">Leucine-rich repeat</keyword>
<feature type="domain" description="Leucine-rich repeat-containing N-terminal plant-type" evidence="15">
    <location>
        <begin position="51"/>
        <end position="92"/>
    </location>
</feature>
<dbReference type="PANTHER" id="PTHR27000">
    <property type="entry name" value="LEUCINE-RICH REPEAT RECEPTOR-LIKE PROTEIN KINASE FAMILY PROTEIN-RELATED"/>
    <property type="match status" value="1"/>
</dbReference>